<dbReference type="EMBL" id="CP016268">
    <property type="protein sequence ID" value="ANO50201.1"/>
    <property type="molecule type" value="Genomic_DNA"/>
</dbReference>
<feature type="domain" description="Diphosphomevalonate decarboxylase-like N-terminal" evidence="9">
    <location>
        <begin position="7"/>
        <end position="153"/>
    </location>
</feature>
<name>A0A193LCN8_9GAMM</name>
<organism evidence="10 11">
    <name type="scientific">Woeseia oceani</name>
    <dbReference type="NCBI Taxonomy" id="1548547"/>
    <lineage>
        <taxon>Bacteria</taxon>
        <taxon>Pseudomonadati</taxon>
        <taxon>Pseudomonadota</taxon>
        <taxon>Gammaproteobacteria</taxon>
        <taxon>Woeseiales</taxon>
        <taxon>Woeseiaceae</taxon>
        <taxon>Woeseia</taxon>
    </lineage>
</organism>
<protein>
    <recommendedName>
        <fullName evidence="2">diphosphomevalonate decarboxylase</fullName>
        <ecNumber evidence="2">4.1.1.33</ecNumber>
    </recommendedName>
</protein>
<dbReference type="PIRSF" id="PIRSF015950">
    <property type="entry name" value="Mev_P_decrbx"/>
    <property type="match status" value="1"/>
</dbReference>
<keyword evidence="5" id="KW-0067">ATP-binding</keyword>
<proteinExistence type="inferred from homology"/>
<evidence type="ECO:0000256" key="7">
    <source>
        <dbReference type="ARBA" id="ARBA00023239"/>
    </source>
</evidence>
<dbReference type="Pfam" id="PF22700">
    <property type="entry name" value="MVD-like_N"/>
    <property type="match status" value="1"/>
</dbReference>
<evidence type="ECO:0000256" key="4">
    <source>
        <dbReference type="ARBA" id="ARBA00022741"/>
    </source>
</evidence>
<dbReference type="Gene3D" id="3.30.70.890">
    <property type="entry name" value="GHMP kinase, C-terminal domain"/>
    <property type="match status" value="1"/>
</dbReference>
<dbReference type="KEGG" id="woc:BA177_02275"/>
<dbReference type="EC" id="4.1.1.33" evidence="2"/>
<dbReference type="STRING" id="1548547.BA177_02275"/>
<keyword evidence="7" id="KW-0456">Lyase</keyword>
<dbReference type="PANTHER" id="PTHR10977">
    <property type="entry name" value="DIPHOSPHOMEVALONATE DECARBOXYLASE"/>
    <property type="match status" value="1"/>
</dbReference>
<evidence type="ECO:0000313" key="11">
    <source>
        <dbReference type="Proteomes" id="UP000092695"/>
    </source>
</evidence>
<dbReference type="Gene3D" id="3.30.230.10">
    <property type="match status" value="1"/>
</dbReference>
<evidence type="ECO:0000256" key="2">
    <source>
        <dbReference type="ARBA" id="ARBA00012296"/>
    </source>
</evidence>
<evidence type="ECO:0000256" key="6">
    <source>
        <dbReference type="ARBA" id="ARBA00023098"/>
    </source>
</evidence>
<dbReference type="InterPro" id="IPR041431">
    <property type="entry name" value="Mvd1_C"/>
</dbReference>
<dbReference type="RefSeq" id="WP_068612376.1">
    <property type="nucleotide sequence ID" value="NZ_CP016268.1"/>
</dbReference>
<dbReference type="AlphaFoldDB" id="A0A193LCN8"/>
<feature type="domain" description="Mvd1 C-terminal" evidence="8">
    <location>
        <begin position="171"/>
        <end position="299"/>
    </location>
</feature>
<dbReference type="SUPFAM" id="SSF55060">
    <property type="entry name" value="GHMP Kinase, C-terminal domain"/>
    <property type="match status" value="1"/>
</dbReference>
<evidence type="ECO:0000256" key="3">
    <source>
        <dbReference type="ARBA" id="ARBA00022516"/>
    </source>
</evidence>
<dbReference type="SUPFAM" id="SSF54211">
    <property type="entry name" value="Ribosomal protein S5 domain 2-like"/>
    <property type="match status" value="1"/>
</dbReference>
<evidence type="ECO:0000313" key="10">
    <source>
        <dbReference type="EMBL" id="ANO50201.1"/>
    </source>
</evidence>
<evidence type="ECO:0000259" key="8">
    <source>
        <dbReference type="Pfam" id="PF18376"/>
    </source>
</evidence>
<evidence type="ECO:0000256" key="5">
    <source>
        <dbReference type="ARBA" id="ARBA00022840"/>
    </source>
</evidence>
<dbReference type="GO" id="GO:0004163">
    <property type="term" value="F:diphosphomevalonate decarboxylase activity"/>
    <property type="evidence" value="ECO:0007669"/>
    <property type="project" value="UniProtKB-EC"/>
</dbReference>
<keyword evidence="3" id="KW-0444">Lipid biosynthesis</keyword>
<reference evidence="10 11" key="1">
    <citation type="submission" date="2016-06" db="EMBL/GenBank/DDBJ databases">
        <title>Complete genome sequence of a deep-branching marine Gamma Proteobacterium Woeseia oceani type strain XK5.</title>
        <authorList>
            <person name="Mu D."/>
            <person name="Du Z."/>
        </authorList>
    </citation>
    <scope>NUCLEOTIDE SEQUENCE [LARGE SCALE GENOMIC DNA]</scope>
    <source>
        <strain evidence="10 11">XK5</strain>
    </source>
</reference>
<comment type="similarity">
    <text evidence="1">Belongs to the diphosphomevalonate decarboxylase family.</text>
</comment>
<dbReference type="InterPro" id="IPR020568">
    <property type="entry name" value="Ribosomal_Su5_D2-typ_SF"/>
</dbReference>
<keyword evidence="11" id="KW-1185">Reference proteome</keyword>
<dbReference type="InterPro" id="IPR014721">
    <property type="entry name" value="Ribsml_uS5_D2-typ_fold_subgr"/>
</dbReference>
<gene>
    <name evidence="10" type="ORF">BA177_02275</name>
</gene>
<dbReference type="InterPro" id="IPR036554">
    <property type="entry name" value="GHMP_kinase_C_sf"/>
</dbReference>
<keyword evidence="4" id="KW-0547">Nucleotide-binding</keyword>
<keyword evidence="6" id="KW-0443">Lipid metabolism</keyword>
<dbReference type="InterPro" id="IPR005935">
    <property type="entry name" value="Mev_decarb"/>
</dbReference>
<dbReference type="PANTHER" id="PTHR10977:SF3">
    <property type="entry name" value="DIPHOSPHOMEVALONATE DECARBOXYLASE"/>
    <property type="match status" value="1"/>
</dbReference>
<sequence>MRAISQAQPNIALVKYWGKRDVENNLPATGSLSVTLDALWTRMSVEFDDQPGPDTLLVNGAEQPTMLPRVRRCLDDIAGAERPAARIESECNFPIAAGLASSASAFAALATAASKANGRRSDRLSLARAAGRASGSAARSLYPGFVELEVGPDNINLSTLATPEQWPLTVTVAVTEAGSKPVSSSAAMIISRQTSPFYEAWVERQPEDLSAAREAVAARDFAALAAVAEHNCLKMHSVMWSSRPSVVYWNSATLAALESVRRMQDRGDAVFFTIDAGPQVKVVSLPEMATEVADQLRKTAGVIDVLQSGLGDGARIL</sequence>
<dbReference type="GO" id="GO:0005524">
    <property type="term" value="F:ATP binding"/>
    <property type="evidence" value="ECO:0007669"/>
    <property type="project" value="UniProtKB-KW"/>
</dbReference>
<dbReference type="GO" id="GO:0005829">
    <property type="term" value="C:cytosol"/>
    <property type="evidence" value="ECO:0007669"/>
    <property type="project" value="InterPro"/>
</dbReference>
<accession>A0A193LCN8</accession>
<dbReference type="GO" id="GO:0019287">
    <property type="term" value="P:isopentenyl diphosphate biosynthetic process, mevalonate pathway"/>
    <property type="evidence" value="ECO:0007669"/>
    <property type="project" value="InterPro"/>
</dbReference>
<dbReference type="Pfam" id="PF18376">
    <property type="entry name" value="MDD_C"/>
    <property type="match status" value="1"/>
</dbReference>
<dbReference type="InterPro" id="IPR029765">
    <property type="entry name" value="Mev_diP_decarb"/>
</dbReference>
<dbReference type="Proteomes" id="UP000092695">
    <property type="component" value="Chromosome"/>
</dbReference>
<evidence type="ECO:0000256" key="1">
    <source>
        <dbReference type="ARBA" id="ARBA00008831"/>
    </source>
</evidence>
<dbReference type="OrthoDB" id="5498344at2"/>
<evidence type="ECO:0000259" key="9">
    <source>
        <dbReference type="Pfam" id="PF22700"/>
    </source>
</evidence>
<dbReference type="NCBIfam" id="TIGR01240">
    <property type="entry name" value="mevDPdecarb"/>
    <property type="match status" value="1"/>
</dbReference>
<dbReference type="InterPro" id="IPR053859">
    <property type="entry name" value="MVD-like_N"/>
</dbReference>